<dbReference type="GO" id="GO:0005675">
    <property type="term" value="C:transcription factor TFIIH holo complex"/>
    <property type="evidence" value="ECO:0007669"/>
    <property type="project" value="EnsemblFungi"/>
</dbReference>
<evidence type="ECO:0000256" key="5">
    <source>
        <dbReference type="ARBA" id="ARBA00023015"/>
    </source>
</evidence>
<name>A0A1Y2F2L5_9FUNG</name>
<comment type="function">
    <text evidence="9">Component of the general transcription and DNA repair factor IIH (TFIIH) core complex which is involved in general and transcription-coupled nucleotide excision repair (NER) of damaged DNA.</text>
</comment>
<feature type="region of interest" description="Disordered" evidence="10">
    <location>
        <begin position="474"/>
        <end position="496"/>
    </location>
</feature>
<evidence type="ECO:0000256" key="1">
    <source>
        <dbReference type="ARBA" id="ARBA00002817"/>
    </source>
</evidence>
<evidence type="ECO:0000313" key="12">
    <source>
        <dbReference type="EMBL" id="ORY77937.1"/>
    </source>
</evidence>
<comment type="similarity">
    <text evidence="3 9">Belongs to the TFB2 family.</text>
</comment>
<keyword evidence="12" id="KW-0648">Protein biosynthesis</keyword>
<keyword evidence="7 9" id="KW-0234">DNA repair</keyword>
<dbReference type="GO" id="GO:0003743">
    <property type="term" value="F:translation initiation factor activity"/>
    <property type="evidence" value="ECO:0007669"/>
    <property type="project" value="UniProtKB-KW"/>
</dbReference>
<dbReference type="OrthoDB" id="364513at2759"/>
<dbReference type="PANTHER" id="PTHR13152:SF0">
    <property type="entry name" value="GENERAL TRANSCRIPTION FACTOR IIH SUBUNIT 4"/>
    <property type="match status" value="1"/>
</dbReference>
<keyword evidence="5 9" id="KW-0805">Transcription regulation</keyword>
<dbReference type="GO" id="GO:0000439">
    <property type="term" value="C:transcription factor TFIIH core complex"/>
    <property type="evidence" value="ECO:0007669"/>
    <property type="project" value="EnsemblFungi"/>
</dbReference>
<comment type="caution">
    <text evidence="12">The sequence shown here is derived from an EMBL/GenBank/DDBJ whole genome shotgun (WGS) entry which is preliminary data.</text>
</comment>
<dbReference type="Pfam" id="PF18307">
    <property type="entry name" value="Tfb2_C"/>
    <property type="match status" value="1"/>
</dbReference>
<evidence type="ECO:0000256" key="3">
    <source>
        <dbReference type="ARBA" id="ARBA00007132"/>
    </source>
</evidence>
<dbReference type="NCBIfam" id="TIGR00625">
    <property type="entry name" value="tfb2"/>
    <property type="match status" value="1"/>
</dbReference>
<protein>
    <recommendedName>
        <fullName evidence="9">RNA polymerase II transcription factor B subunit 2</fullName>
    </recommendedName>
</protein>
<dbReference type="Pfam" id="PF03849">
    <property type="entry name" value="Tfb2"/>
    <property type="match status" value="1"/>
</dbReference>
<evidence type="ECO:0000256" key="4">
    <source>
        <dbReference type="ARBA" id="ARBA00022763"/>
    </source>
</evidence>
<dbReference type="GO" id="GO:0001671">
    <property type="term" value="F:ATPase activator activity"/>
    <property type="evidence" value="ECO:0007669"/>
    <property type="project" value="InterPro"/>
</dbReference>
<gene>
    <name evidence="12" type="ORF">LY90DRAFT_698457</name>
</gene>
<dbReference type="EMBL" id="MCOG01000018">
    <property type="protein sequence ID" value="ORY77937.1"/>
    <property type="molecule type" value="Genomic_DNA"/>
</dbReference>
<evidence type="ECO:0000256" key="10">
    <source>
        <dbReference type="SAM" id="MobiDB-lite"/>
    </source>
</evidence>
<dbReference type="PANTHER" id="PTHR13152">
    <property type="entry name" value="TFIIH, POLYPEPTIDE 4"/>
    <property type="match status" value="1"/>
</dbReference>
<keyword evidence="12" id="KW-0396">Initiation factor</keyword>
<evidence type="ECO:0000259" key="11">
    <source>
        <dbReference type="Pfam" id="PF18307"/>
    </source>
</evidence>
<feature type="domain" description="Transcription factor Tfb2 C-terminal" evidence="11">
    <location>
        <begin position="402"/>
        <end position="471"/>
    </location>
</feature>
<sequence>MSNSNSIINNTSSESIQGDVSVFLEKLSDEEFQKLYTQPATCLAIFRLLPDLAKQFIMRLLYIKNEVPLEHIIGWCYEQYTDKVNESLRRLYKLHICTKNKNNEIRMSEVFQENLNNALIGGGNHTSFGSTSTSVDKHKVDIDFLDRYGTEQWEAVLHYMVGVNISKKPSPAVLKLLERSGLMAAKRDEVKDEYAVFNKVDINELEITNKGFQFLLQDVNTQVWAFLIQYLNMVDDLKMDLVEVLNFLFQLGSLQLGADYSVESLTPTQQQMLNDLKHLGIIYQRKRSSKRFYPTRLATSLTSGSMLTSKPSTEDSGFIILETNSRLYAYTDSELQINVLKLFVVIKPPRFANMVVGMITRDSIRRALNFGITADQIITYLRTHAHPEMKKKMPILPLTVVDQIRLWEMERNRLKVEKGCLYHDFPRDRAEVFQEVLNYAKQYNVVIWSNVEKRMLIVTTEGHHIVRAYIKKRIGSKQNNQHRQQQQQQQMMHQHH</sequence>
<evidence type="ECO:0000313" key="13">
    <source>
        <dbReference type="Proteomes" id="UP000193920"/>
    </source>
</evidence>
<evidence type="ECO:0000256" key="9">
    <source>
        <dbReference type="RuleBase" id="RU364024"/>
    </source>
</evidence>
<dbReference type="InterPro" id="IPR004598">
    <property type="entry name" value="TFIIH_p52/Tfb2"/>
</dbReference>
<dbReference type="AlphaFoldDB" id="A0A1Y2F2L5"/>
<dbReference type="Proteomes" id="UP000193920">
    <property type="component" value="Unassembled WGS sequence"/>
</dbReference>
<keyword evidence="8 9" id="KW-0539">Nucleus</keyword>
<evidence type="ECO:0000256" key="7">
    <source>
        <dbReference type="ARBA" id="ARBA00023204"/>
    </source>
</evidence>
<feature type="compositionally biased region" description="Low complexity" evidence="10">
    <location>
        <begin position="478"/>
        <end position="496"/>
    </location>
</feature>
<comment type="subcellular location">
    <subcellularLocation>
        <location evidence="2 9">Nucleus</location>
    </subcellularLocation>
</comment>
<proteinExistence type="inferred from homology"/>
<dbReference type="STRING" id="1754190.A0A1Y2F2L5"/>
<dbReference type="GO" id="GO:0006289">
    <property type="term" value="P:nucleotide-excision repair"/>
    <property type="evidence" value="ECO:0007669"/>
    <property type="project" value="EnsemblFungi"/>
</dbReference>
<dbReference type="GO" id="GO:0000112">
    <property type="term" value="C:nucleotide-excision repair factor 3 complex"/>
    <property type="evidence" value="ECO:0007669"/>
    <property type="project" value="EnsemblFungi"/>
</dbReference>
<dbReference type="InterPro" id="IPR040662">
    <property type="entry name" value="Tfb2_C"/>
</dbReference>
<keyword evidence="13" id="KW-1185">Reference proteome</keyword>
<organism evidence="12 13">
    <name type="scientific">Neocallimastix californiae</name>
    <dbReference type="NCBI Taxonomy" id="1754190"/>
    <lineage>
        <taxon>Eukaryota</taxon>
        <taxon>Fungi</taxon>
        <taxon>Fungi incertae sedis</taxon>
        <taxon>Chytridiomycota</taxon>
        <taxon>Chytridiomycota incertae sedis</taxon>
        <taxon>Neocallimastigomycetes</taxon>
        <taxon>Neocallimastigales</taxon>
        <taxon>Neocallimastigaceae</taxon>
        <taxon>Neocallimastix</taxon>
    </lineage>
</organism>
<evidence type="ECO:0000256" key="8">
    <source>
        <dbReference type="ARBA" id="ARBA00023242"/>
    </source>
</evidence>
<keyword evidence="6 9" id="KW-0804">Transcription</keyword>
<accession>A0A1Y2F2L5</accession>
<dbReference type="GO" id="GO:0016251">
    <property type="term" value="F:RNA polymerase II general transcription initiation factor activity"/>
    <property type="evidence" value="ECO:0007669"/>
    <property type="project" value="EnsemblFungi"/>
</dbReference>
<dbReference type="GO" id="GO:0006367">
    <property type="term" value="P:transcription initiation at RNA polymerase II promoter"/>
    <property type="evidence" value="ECO:0007669"/>
    <property type="project" value="EnsemblFungi"/>
</dbReference>
<evidence type="ECO:0000256" key="2">
    <source>
        <dbReference type="ARBA" id="ARBA00004123"/>
    </source>
</evidence>
<dbReference type="GO" id="GO:0003690">
    <property type="term" value="F:double-stranded DNA binding"/>
    <property type="evidence" value="ECO:0007669"/>
    <property type="project" value="EnsemblFungi"/>
</dbReference>
<comment type="function">
    <text evidence="1">Component of the general transcription and DNA repair factor IIH (TFIIH) core complex, which is involved in general and transcription-coupled nucleotide excision repair (NER) of damaged DNA and, when complexed to TFIIK, in RNA transcription by RNA polymerase II. In NER, TFIIH acts by opening DNA around the lesion to allow the excision of the damaged oligonucleotide and its replacement by a new DNA fragment. In transcription, TFIIH has an essential role in transcription initiation. When the pre-initiation complex (PIC) has been established, TFIIH is required for promoter opening and promoter escape. Phosphorylation of the C-terminal tail (CTD) of the largest subunit of RNA polymerase II by the kinase module TFIIK controls the initiation of transcription.</text>
</comment>
<evidence type="ECO:0000256" key="6">
    <source>
        <dbReference type="ARBA" id="ARBA00023163"/>
    </source>
</evidence>
<dbReference type="Gene3D" id="3.30.70.2610">
    <property type="match status" value="1"/>
</dbReference>
<keyword evidence="4 9" id="KW-0227">DNA damage</keyword>
<reference evidence="12 13" key="1">
    <citation type="submission" date="2016-08" db="EMBL/GenBank/DDBJ databases">
        <title>A Parts List for Fungal Cellulosomes Revealed by Comparative Genomics.</title>
        <authorList>
            <consortium name="DOE Joint Genome Institute"/>
            <person name="Haitjema C.H."/>
            <person name="Gilmore S.P."/>
            <person name="Henske J.K."/>
            <person name="Solomon K.V."/>
            <person name="De Groot R."/>
            <person name="Kuo A."/>
            <person name="Mondo S.J."/>
            <person name="Salamov A.A."/>
            <person name="Labutti K."/>
            <person name="Zhao Z."/>
            <person name="Chiniquy J."/>
            <person name="Barry K."/>
            <person name="Brewer H.M."/>
            <person name="Purvine S.O."/>
            <person name="Wright A.T."/>
            <person name="Boxma B."/>
            <person name="Van Alen T."/>
            <person name="Hackstein J.H."/>
            <person name="Baker S.E."/>
            <person name="Grigoriev I.V."/>
            <person name="O'Malley M.A."/>
        </authorList>
    </citation>
    <scope>NUCLEOTIDE SEQUENCE [LARGE SCALE GENOMIC DNA]</scope>
    <source>
        <strain evidence="12 13">G1</strain>
    </source>
</reference>